<protein>
    <recommendedName>
        <fullName evidence="5">Iron-binding zinc finger CDGSH type domain-containing protein</fullName>
    </recommendedName>
</protein>
<dbReference type="InterPro" id="IPR052950">
    <property type="entry name" value="CISD"/>
</dbReference>
<accession>A0ABS1CDQ1</accession>
<reference evidence="6 7" key="1">
    <citation type="journal article" date="2020" name="Microorganisms">
        <title>Osmotic Adaptation and Compatible Solute Biosynthesis of Phototrophic Bacteria as Revealed from Genome Analyses.</title>
        <authorList>
            <person name="Imhoff J.F."/>
            <person name="Rahn T."/>
            <person name="Kunzel S."/>
            <person name="Keller A."/>
            <person name="Neulinger S.C."/>
        </authorList>
    </citation>
    <scope>NUCLEOTIDE SEQUENCE [LARGE SCALE GENOMIC DNA]</scope>
    <source>
        <strain evidence="6 7">DSM 6210</strain>
    </source>
</reference>
<dbReference type="PANTHER" id="PTHR46491">
    <property type="entry name" value="CDGSH IRON SULFUR DOMAIN PROTEIN HOMOLOG"/>
    <property type="match status" value="1"/>
</dbReference>
<evidence type="ECO:0000256" key="3">
    <source>
        <dbReference type="ARBA" id="ARBA00023004"/>
    </source>
</evidence>
<keyword evidence="3" id="KW-0408">Iron</keyword>
<dbReference type="InterPro" id="IPR042216">
    <property type="entry name" value="MitoNEET_CISD"/>
</dbReference>
<organism evidence="6 7">
    <name type="scientific">Thiohalocapsa halophila</name>
    <dbReference type="NCBI Taxonomy" id="69359"/>
    <lineage>
        <taxon>Bacteria</taxon>
        <taxon>Pseudomonadati</taxon>
        <taxon>Pseudomonadota</taxon>
        <taxon>Gammaproteobacteria</taxon>
        <taxon>Chromatiales</taxon>
        <taxon>Chromatiaceae</taxon>
        <taxon>Thiohalocapsa</taxon>
    </lineage>
</organism>
<keyword evidence="7" id="KW-1185">Reference proteome</keyword>
<evidence type="ECO:0000313" key="7">
    <source>
        <dbReference type="Proteomes" id="UP000748752"/>
    </source>
</evidence>
<evidence type="ECO:0000256" key="4">
    <source>
        <dbReference type="ARBA" id="ARBA00023014"/>
    </source>
</evidence>
<comment type="caution">
    <text evidence="6">The sequence shown here is derived from an EMBL/GenBank/DDBJ whole genome shotgun (WGS) entry which is preliminary data.</text>
</comment>
<evidence type="ECO:0000259" key="5">
    <source>
        <dbReference type="SMART" id="SM00704"/>
    </source>
</evidence>
<dbReference type="Pfam" id="PF06902">
    <property type="entry name" value="Fer4_19"/>
    <property type="match status" value="1"/>
</dbReference>
<dbReference type="EMBL" id="NRRV01000007">
    <property type="protein sequence ID" value="MBK1630022.1"/>
    <property type="molecule type" value="Genomic_DNA"/>
</dbReference>
<dbReference type="PANTHER" id="PTHR46491:SF3">
    <property type="entry name" value="CDGSH IRON-SULFUR DOMAIN-CONTAINING PROTEIN 3, MITOCHONDRIAL"/>
    <property type="match status" value="1"/>
</dbReference>
<name>A0ABS1CDQ1_9GAMM</name>
<dbReference type="InterPro" id="IPR010693">
    <property type="entry name" value="Divergent_4Fe-4S_mono-cluster"/>
</dbReference>
<dbReference type="Proteomes" id="UP000748752">
    <property type="component" value="Unassembled WGS sequence"/>
</dbReference>
<evidence type="ECO:0000256" key="1">
    <source>
        <dbReference type="ARBA" id="ARBA00022714"/>
    </source>
</evidence>
<keyword evidence="2" id="KW-0479">Metal-binding</keyword>
<evidence type="ECO:0000256" key="2">
    <source>
        <dbReference type="ARBA" id="ARBA00022723"/>
    </source>
</evidence>
<dbReference type="InterPro" id="IPR018967">
    <property type="entry name" value="FeS-contain_CDGSH-typ"/>
</dbReference>
<dbReference type="RefSeq" id="WP_200234449.1">
    <property type="nucleotide sequence ID" value="NZ_NRRV01000007.1"/>
</dbReference>
<keyword evidence="4" id="KW-0411">Iron-sulfur</keyword>
<evidence type="ECO:0000313" key="6">
    <source>
        <dbReference type="EMBL" id="MBK1630022.1"/>
    </source>
</evidence>
<keyword evidence="1" id="KW-0001">2Fe-2S</keyword>
<dbReference type="Gene3D" id="3.40.5.90">
    <property type="entry name" value="CDGSH iron-sulfur domain, mitoNEET-type"/>
    <property type="match status" value="2"/>
</dbReference>
<feature type="domain" description="Iron-binding zinc finger CDGSH type" evidence="5">
    <location>
        <begin position="178"/>
        <end position="214"/>
    </location>
</feature>
<sequence length="216" mass="22880">MSEKPIHDFPGSDIDVHWDERLCIHIGECGSAANSLFVGDRKPWCVPDEVSRAEVRDVCERCPSGALSYTDKSGEPEHAPAENTVGVVYNGPLYLTGELDIDDAAVDMAGTRFRAALCRCGASGNKPFCDNSHLGSGFEDFGAVGETGPGLSARGGPLKVKRTPNGPLMMEGNLSIRAASGRVAWEGEKAFLCRCGASKNKPFCDGSHKDAGFADG</sequence>
<dbReference type="Pfam" id="PF09360">
    <property type="entry name" value="zf-CDGSH"/>
    <property type="match status" value="2"/>
</dbReference>
<feature type="domain" description="Iron-binding zinc finger CDGSH type" evidence="5">
    <location>
        <begin position="94"/>
        <end position="139"/>
    </location>
</feature>
<dbReference type="SMART" id="SM00704">
    <property type="entry name" value="ZnF_CDGSH"/>
    <property type="match status" value="2"/>
</dbReference>
<gene>
    <name evidence="6" type="ORF">CKO31_04565</name>
</gene>
<proteinExistence type="predicted"/>